<dbReference type="InterPro" id="IPR005302">
    <property type="entry name" value="MoCF_Sase_C"/>
</dbReference>
<keyword evidence="3" id="KW-1185">Reference proteome</keyword>
<evidence type="ECO:0000259" key="1">
    <source>
        <dbReference type="PROSITE" id="PS51340"/>
    </source>
</evidence>
<organism evidence="2 3">
    <name type="scientific">Paracoccus haematequi</name>
    <dbReference type="NCBI Taxonomy" id="2491866"/>
    <lineage>
        <taxon>Bacteria</taxon>
        <taxon>Pseudomonadati</taxon>
        <taxon>Pseudomonadota</taxon>
        <taxon>Alphaproteobacteria</taxon>
        <taxon>Rhodobacterales</taxon>
        <taxon>Paracoccaceae</taxon>
        <taxon>Paracoccus</taxon>
    </lineage>
</organism>
<reference evidence="2 3" key="1">
    <citation type="submission" date="2018-12" db="EMBL/GenBank/DDBJ databases">
        <authorList>
            <person name="Criscuolo A."/>
        </authorList>
    </citation>
    <scope>NUCLEOTIDE SEQUENCE [LARGE SCALE GENOMIC DNA]</scope>
    <source>
        <strain evidence="2">ACIP1116241</strain>
    </source>
</reference>
<dbReference type="SUPFAM" id="SSF50800">
    <property type="entry name" value="PK beta-barrel domain-like"/>
    <property type="match status" value="1"/>
</dbReference>
<dbReference type="InterPro" id="IPR011037">
    <property type="entry name" value="Pyrv_Knase-like_insert_dom_sf"/>
</dbReference>
<dbReference type="GO" id="GO:0030151">
    <property type="term" value="F:molybdenum ion binding"/>
    <property type="evidence" value="ECO:0007669"/>
    <property type="project" value="InterPro"/>
</dbReference>
<dbReference type="AlphaFoldDB" id="A0A447ISG7"/>
<dbReference type="Gene3D" id="2.40.33.20">
    <property type="entry name" value="PK beta-barrel domain-like"/>
    <property type="match status" value="1"/>
</dbReference>
<dbReference type="PROSITE" id="PS51340">
    <property type="entry name" value="MOSC"/>
    <property type="match status" value="1"/>
</dbReference>
<dbReference type="Pfam" id="PF03476">
    <property type="entry name" value="MOSC_N"/>
    <property type="match status" value="1"/>
</dbReference>
<dbReference type="GO" id="GO:0030170">
    <property type="term" value="F:pyridoxal phosphate binding"/>
    <property type="evidence" value="ECO:0007669"/>
    <property type="project" value="InterPro"/>
</dbReference>
<dbReference type="Proteomes" id="UP000270743">
    <property type="component" value="Unassembled WGS sequence"/>
</dbReference>
<dbReference type="RefSeq" id="WP_126156033.1">
    <property type="nucleotide sequence ID" value="NZ_UZWE01000062.1"/>
</dbReference>
<gene>
    <name evidence="2" type="ORF">PARHAE_03665</name>
</gene>
<dbReference type="InterPro" id="IPR005303">
    <property type="entry name" value="MOCOS_middle"/>
</dbReference>
<name>A0A447ISG7_9RHOB</name>
<dbReference type="OrthoDB" id="581532at2"/>
<accession>A0A447ISG7</accession>
<feature type="domain" description="MOSC" evidence="1">
    <location>
        <begin position="91"/>
        <end position="253"/>
    </location>
</feature>
<proteinExistence type="predicted"/>
<evidence type="ECO:0000313" key="2">
    <source>
        <dbReference type="EMBL" id="VDS10450.1"/>
    </source>
</evidence>
<dbReference type="EMBL" id="UZWE01000062">
    <property type="protein sequence ID" value="VDS10450.1"/>
    <property type="molecule type" value="Genomic_DNA"/>
</dbReference>
<protein>
    <submittedName>
        <fullName evidence="2">MOSC domain protein</fullName>
    </submittedName>
</protein>
<dbReference type="Pfam" id="PF03473">
    <property type="entry name" value="MOSC"/>
    <property type="match status" value="1"/>
</dbReference>
<sequence length="253" mass="27694">MTARLAHIRRHPIKSVGGEGLDRVTLAAARRLPGDREWAVLTQAGERNAQASQTGGEPDRWLPKSCFVRGVQSPQVQAISGGWADGRLVLRQPTQADLVIDPETEGDRLVDWLRPLWPADAPAPTRLVRGAGIWTDQKWPWISILSLASLADLEARTGQPLGIHRWRGNLWVDGWAPWAERDLIGHVIRIGSVELRVTDQIGRCDATTANTDSGERDIDMLATLERLYGHTDFGIFAEVVTGGEIALGDAVAA</sequence>
<evidence type="ECO:0000313" key="3">
    <source>
        <dbReference type="Proteomes" id="UP000270743"/>
    </source>
</evidence>
<dbReference type="GO" id="GO:0003824">
    <property type="term" value="F:catalytic activity"/>
    <property type="evidence" value="ECO:0007669"/>
    <property type="project" value="InterPro"/>
</dbReference>